<comment type="caution">
    <text evidence="2">The sequence shown here is derived from an EMBL/GenBank/DDBJ whole genome shotgun (WGS) entry which is preliminary data.</text>
</comment>
<accession>A0A839TZS5</accession>
<protein>
    <recommendedName>
        <fullName evidence="4">YjzC family protein</fullName>
    </recommendedName>
</protein>
<dbReference type="RefSeq" id="WP_183587641.1">
    <property type="nucleotide sequence ID" value="NZ_JACHXJ010000012.1"/>
</dbReference>
<dbReference type="EMBL" id="JACHXJ010000012">
    <property type="protein sequence ID" value="MBB3132102.1"/>
    <property type="molecule type" value="Genomic_DNA"/>
</dbReference>
<evidence type="ECO:0000313" key="2">
    <source>
        <dbReference type="EMBL" id="MBB3132102.1"/>
    </source>
</evidence>
<name>A0A839TZS5_9BACL</name>
<gene>
    <name evidence="2" type="ORF">FHS19_006829</name>
</gene>
<dbReference type="Proteomes" id="UP000517523">
    <property type="component" value="Unassembled WGS sequence"/>
</dbReference>
<evidence type="ECO:0008006" key="4">
    <source>
        <dbReference type="Google" id="ProtNLM"/>
    </source>
</evidence>
<dbReference type="Pfam" id="PF14168">
    <property type="entry name" value="YjzC"/>
    <property type="match status" value="1"/>
</dbReference>
<dbReference type="AlphaFoldDB" id="A0A839TZS5"/>
<reference evidence="2 3" key="1">
    <citation type="submission" date="2020-08" db="EMBL/GenBank/DDBJ databases">
        <title>Genomic Encyclopedia of Type Strains, Phase III (KMG-III): the genomes of soil and plant-associated and newly described type strains.</title>
        <authorList>
            <person name="Whitman W."/>
        </authorList>
    </citation>
    <scope>NUCLEOTIDE SEQUENCE [LARGE SCALE GENOMIC DNA]</scope>
    <source>
        <strain evidence="2 3">CECT 5831</strain>
    </source>
</reference>
<dbReference type="InterPro" id="IPR025549">
    <property type="entry name" value="YjzC"/>
</dbReference>
<organism evidence="2 3">
    <name type="scientific">Paenibacillus rhizosphaerae</name>
    <dbReference type="NCBI Taxonomy" id="297318"/>
    <lineage>
        <taxon>Bacteria</taxon>
        <taxon>Bacillati</taxon>
        <taxon>Bacillota</taxon>
        <taxon>Bacilli</taxon>
        <taxon>Bacillales</taxon>
        <taxon>Paenibacillaceae</taxon>
        <taxon>Paenibacillus</taxon>
    </lineage>
</organism>
<proteinExistence type="predicted"/>
<evidence type="ECO:0000313" key="3">
    <source>
        <dbReference type="Proteomes" id="UP000517523"/>
    </source>
</evidence>
<sequence>MADRYKPGQKTPESGQYVEKGPRGGKVGNTEITGVQNKPLPPTSKPGNSWELVDKTKHKK</sequence>
<feature type="region of interest" description="Disordered" evidence="1">
    <location>
        <begin position="1"/>
        <end position="60"/>
    </location>
</feature>
<evidence type="ECO:0000256" key="1">
    <source>
        <dbReference type="SAM" id="MobiDB-lite"/>
    </source>
</evidence>